<feature type="transmembrane region" description="Helical" evidence="1">
    <location>
        <begin position="221"/>
        <end position="246"/>
    </location>
</feature>
<dbReference type="AlphaFoldDB" id="A0AAD9MQ70"/>
<dbReference type="EMBL" id="JAODUP010001487">
    <property type="protein sequence ID" value="KAK2140093.1"/>
    <property type="molecule type" value="Genomic_DNA"/>
</dbReference>
<keyword evidence="3" id="KW-1185">Reference proteome</keyword>
<keyword evidence="1" id="KW-0472">Membrane</keyword>
<dbReference type="InterPro" id="IPR043159">
    <property type="entry name" value="Lectin_gal-bd_sf"/>
</dbReference>
<dbReference type="Gene3D" id="2.60.120.740">
    <property type="match status" value="1"/>
</dbReference>
<dbReference type="Proteomes" id="UP001208570">
    <property type="component" value="Unassembled WGS sequence"/>
</dbReference>
<dbReference type="InterPro" id="IPR035914">
    <property type="entry name" value="Sperma_CUB_dom_sf"/>
</dbReference>
<evidence type="ECO:0008006" key="4">
    <source>
        <dbReference type="Google" id="ProtNLM"/>
    </source>
</evidence>
<organism evidence="2 3">
    <name type="scientific">Paralvinella palmiformis</name>
    <dbReference type="NCBI Taxonomy" id="53620"/>
    <lineage>
        <taxon>Eukaryota</taxon>
        <taxon>Metazoa</taxon>
        <taxon>Spiralia</taxon>
        <taxon>Lophotrochozoa</taxon>
        <taxon>Annelida</taxon>
        <taxon>Polychaeta</taxon>
        <taxon>Sedentaria</taxon>
        <taxon>Canalipalpata</taxon>
        <taxon>Terebellida</taxon>
        <taxon>Terebelliformia</taxon>
        <taxon>Alvinellidae</taxon>
        <taxon>Paralvinella</taxon>
    </lineage>
</organism>
<proteinExistence type="predicted"/>
<accession>A0AAD9MQ70</accession>
<name>A0AAD9MQ70_9ANNE</name>
<comment type="caution">
    <text evidence="2">The sequence shown here is derived from an EMBL/GenBank/DDBJ whole genome shotgun (WGS) entry which is preliminary data.</text>
</comment>
<evidence type="ECO:0000313" key="2">
    <source>
        <dbReference type="EMBL" id="KAK2140093.1"/>
    </source>
</evidence>
<dbReference type="SUPFAM" id="SSF49854">
    <property type="entry name" value="Spermadhesin, CUB domain"/>
    <property type="match status" value="1"/>
</dbReference>
<reference evidence="2" key="1">
    <citation type="journal article" date="2023" name="Mol. Biol. Evol.">
        <title>Third-Generation Sequencing Reveals the Adaptive Role of the Epigenome in Three Deep-Sea Polychaetes.</title>
        <authorList>
            <person name="Perez M."/>
            <person name="Aroh O."/>
            <person name="Sun Y."/>
            <person name="Lan Y."/>
            <person name="Juniper S.K."/>
            <person name="Young C.R."/>
            <person name="Angers B."/>
            <person name="Qian P.Y."/>
        </authorList>
    </citation>
    <scope>NUCLEOTIDE SEQUENCE</scope>
    <source>
        <strain evidence="2">P08H-3</strain>
    </source>
</reference>
<keyword evidence="1" id="KW-0812">Transmembrane</keyword>
<evidence type="ECO:0000313" key="3">
    <source>
        <dbReference type="Proteomes" id="UP001208570"/>
    </source>
</evidence>
<sequence>MEVGRCIKKEDEFLGCANDVLPLLDRWCSGRQECTFEVTNEDLEAANKDCLEILMKYLKVEYICLNGSSILDKEGCGSKHSPWIIRANPGQVIQLDLIDFSSSQQSYNLVSCRTVYGFVLEMSIGINYTICGGLDRERVLYTSKTNIVELHLLPRERRDDASFVMRYSVSGCSDIVRPTHTWYKREENEAVIGCVNNDKEWRLMCIDNKWVGKVGNCTETVVVVSGIAGVAIVLSVIAVVCGVVYINKYRYSENDAKSSIRLEISAIGEVKRGLCVKHCIYNERGCSIFLLVYYLGMVQLP</sequence>
<protein>
    <recommendedName>
        <fullName evidence="4">SUEL-type lectin domain-containing protein</fullName>
    </recommendedName>
</protein>
<evidence type="ECO:0000256" key="1">
    <source>
        <dbReference type="SAM" id="Phobius"/>
    </source>
</evidence>
<dbReference type="PANTHER" id="PTHR46780">
    <property type="entry name" value="PROTEIN EVA-1"/>
    <property type="match status" value="1"/>
</dbReference>
<dbReference type="CDD" id="cd22823">
    <property type="entry name" value="Gal_Rha_Lectin"/>
    <property type="match status" value="1"/>
</dbReference>
<gene>
    <name evidence="2" type="ORF">LSH36_1487g00029</name>
</gene>
<keyword evidence="1" id="KW-1133">Transmembrane helix</keyword>